<gene>
    <name evidence="1" type="ORF">MLD38_020893</name>
</gene>
<protein>
    <submittedName>
        <fullName evidence="1">Uncharacterized protein</fullName>
    </submittedName>
</protein>
<sequence>MSFAPTGFEHNAVTCVGMKSNIPVILDKAIVKLRPNFFWLGGGETDLKLSIPTSEFIDIARPFTPPIVGTKSD</sequence>
<name>A0ACB9QGA0_9MYRT</name>
<keyword evidence="2" id="KW-1185">Reference proteome</keyword>
<dbReference type="Proteomes" id="UP001057402">
    <property type="component" value="Chromosome 6"/>
</dbReference>
<reference evidence="2" key="1">
    <citation type="journal article" date="2023" name="Front. Plant Sci.">
        <title>Chromosomal-level genome assembly of Melastoma candidum provides insights into trichome evolution.</title>
        <authorList>
            <person name="Zhong Y."/>
            <person name="Wu W."/>
            <person name="Sun C."/>
            <person name="Zou P."/>
            <person name="Liu Y."/>
            <person name="Dai S."/>
            <person name="Zhou R."/>
        </authorList>
    </citation>
    <scope>NUCLEOTIDE SEQUENCE [LARGE SCALE GENOMIC DNA]</scope>
</reference>
<proteinExistence type="predicted"/>
<evidence type="ECO:0000313" key="1">
    <source>
        <dbReference type="EMBL" id="KAI4364857.1"/>
    </source>
</evidence>
<accession>A0ACB9QGA0</accession>
<comment type="caution">
    <text evidence="1">The sequence shown here is derived from an EMBL/GenBank/DDBJ whole genome shotgun (WGS) entry which is preliminary data.</text>
</comment>
<organism evidence="1 2">
    <name type="scientific">Melastoma candidum</name>
    <dbReference type="NCBI Taxonomy" id="119954"/>
    <lineage>
        <taxon>Eukaryota</taxon>
        <taxon>Viridiplantae</taxon>
        <taxon>Streptophyta</taxon>
        <taxon>Embryophyta</taxon>
        <taxon>Tracheophyta</taxon>
        <taxon>Spermatophyta</taxon>
        <taxon>Magnoliopsida</taxon>
        <taxon>eudicotyledons</taxon>
        <taxon>Gunneridae</taxon>
        <taxon>Pentapetalae</taxon>
        <taxon>rosids</taxon>
        <taxon>malvids</taxon>
        <taxon>Myrtales</taxon>
        <taxon>Melastomataceae</taxon>
        <taxon>Melastomatoideae</taxon>
        <taxon>Melastomateae</taxon>
        <taxon>Melastoma</taxon>
    </lineage>
</organism>
<evidence type="ECO:0000313" key="2">
    <source>
        <dbReference type="Proteomes" id="UP001057402"/>
    </source>
</evidence>
<dbReference type="EMBL" id="CM042885">
    <property type="protein sequence ID" value="KAI4364857.1"/>
    <property type="molecule type" value="Genomic_DNA"/>
</dbReference>